<feature type="region of interest" description="Disordered" evidence="15">
    <location>
        <begin position="2597"/>
        <end position="2679"/>
    </location>
</feature>
<dbReference type="InterPro" id="IPR019749">
    <property type="entry name" value="Band_41_domain"/>
</dbReference>
<dbReference type="InterPro" id="IPR000299">
    <property type="entry name" value="FERM_domain"/>
</dbReference>
<dbReference type="Pfam" id="PF18038">
    <property type="entry name" value="FERM_N_2"/>
    <property type="match status" value="1"/>
</dbReference>
<evidence type="ECO:0000256" key="4">
    <source>
        <dbReference type="ARBA" id="ARBA00004496"/>
    </source>
</evidence>
<dbReference type="InterPro" id="IPR011009">
    <property type="entry name" value="Kinase-like_dom_sf"/>
</dbReference>
<evidence type="ECO:0000256" key="6">
    <source>
        <dbReference type="ARBA" id="ARBA00022490"/>
    </source>
</evidence>
<keyword evidence="6" id="KW-0963">Cytoplasm</keyword>
<evidence type="ECO:0000313" key="16">
    <source>
        <dbReference type="EnsemblMetazoa" id="AALB004032-PA"/>
    </source>
</evidence>
<dbReference type="InterPro" id="IPR020635">
    <property type="entry name" value="Tyr_kinase_cat_dom"/>
</dbReference>
<feature type="compositionally biased region" description="Basic and acidic residues" evidence="15">
    <location>
        <begin position="1357"/>
        <end position="1366"/>
    </location>
</feature>
<dbReference type="InterPro" id="IPR035963">
    <property type="entry name" value="FERM_2"/>
</dbReference>
<dbReference type="GO" id="GO:0005524">
    <property type="term" value="F:ATP binding"/>
    <property type="evidence" value="ECO:0007669"/>
    <property type="project" value="UniProtKB-KW"/>
</dbReference>
<dbReference type="Gene3D" id="3.10.20.90">
    <property type="entry name" value="Phosphatidylinositol 3-kinase Catalytic Subunit, Chain A, domain 1"/>
    <property type="match status" value="1"/>
</dbReference>
<feature type="compositionally biased region" description="Low complexity" evidence="15">
    <location>
        <begin position="382"/>
        <end position="400"/>
    </location>
</feature>
<dbReference type="CDD" id="cd13190">
    <property type="entry name" value="FERM_C_FAK1"/>
    <property type="match status" value="1"/>
</dbReference>
<feature type="region of interest" description="Disordered" evidence="15">
    <location>
        <begin position="2901"/>
        <end position="2921"/>
    </location>
</feature>
<dbReference type="Gene3D" id="1.20.80.10">
    <property type="match status" value="1"/>
</dbReference>
<dbReference type="SUPFAM" id="SSF56112">
    <property type="entry name" value="Protein kinase-like (PK-like)"/>
    <property type="match status" value="1"/>
</dbReference>
<feature type="compositionally biased region" description="Polar residues" evidence="15">
    <location>
        <begin position="401"/>
        <end position="411"/>
    </location>
</feature>
<dbReference type="InterPro" id="IPR001245">
    <property type="entry name" value="Ser-Thr/Tyr_kinase_cat_dom"/>
</dbReference>
<name>A0A182FBZ8_ANOAL</name>
<feature type="region of interest" description="Disordered" evidence="15">
    <location>
        <begin position="1343"/>
        <end position="1411"/>
    </location>
</feature>
<feature type="compositionally biased region" description="Polar residues" evidence="15">
    <location>
        <begin position="623"/>
        <end position="637"/>
    </location>
</feature>
<protein>
    <recommendedName>
        <fullName evidence="18">Protein kinase domain-containing protein</fullName>
    </recommendedName>
</protein>
<accession>A0A182FBZ8</accession>
<evidence type="ECO:0000256" key="11">
    <source>
        <dbReference type="ARBA" id="ARBA00022840"/>
    </source>
</evidence>
<feature type="compositionally biased region" description="Low complexity" evidence="15">
    <location>
        <begin position="1257"/>
        <end position="1266"/>
    </location>
</feature>
<dbReference type="Gene3D" id="1.10.510.10">
    <property type="entry name" value="Transferase(Phosphotransferase) domain 1"/>
    <property type="match status" value="1"/>
</dbReference>
<dbReference type="GO" id="GO:0030182">
    <property type="term" value="P:neuron differentiation"/>
    <property type="evidence" value="ECO:0007669"/>
    <property type="project" value="UniProtKB-ARBA"/>
</dbReference>
<evidence type="ECO:0000256" key="13">
    <source>
        <dbReference type="ARBA" id="ARBA00023136"/>
    </source>
</evidence>
<evidence type="ECO:0000256" key="3">
    <source>
        <dbReference type="ARBA" id="ARBA00004413"/>
    </source>
</evidence>
<dbReference type="FunFam" id="3.30.200.20:FF:000629">
    <property type="entry name" value="Focal adhesion kinase, isoform D"/>
    <property type="match status" value="1"/>
</dbReference>
<dbReference type="PROSITE" id="PS50011">
    <property type="entry name" value="PROTEIN_KINASE_DOM"/>
    <property type="match status" value="1"/>
</dbReference>
<dbReference type="SUPFAM" id="SSF50729">
    <property type="entry name" value="PH domain-like"/>
    <property type="match status" value="1"/>
</dbReference>
<reference evidence="16 17" key="1">
    <citation type="journal article" date="2017" name="G3 (Bethesda)">
        <title>The Physical Genome Mapping of Anopheles albimanus Corrected Scaffold Misassemblies and Identified Interarm Rearrangements in Genus Anopheles.</title>
        <authorList>
            <person name="Artemov G.N."/>
            <person name="Peery A.N."/>
            <person name="Jiang X."/>
            <person name="Tu Z."/>
            <person name="Stegniy V.N."/>
            <person name="Sharakhova M.V."/>
            <person name="Sharakhov I.V."/>
        </authorList>
    </citation>
    <scope>NUCLEOTIDE SEQUENCE [LARGE SCALE GENOMIC DNA]</scope>
    <source>
        <strain evidence="16 17">ALBI9_A</strain>
    </source>
</reference>
<dbReference type="InterPro" id="IPR005189">
    <property type="entry name" value="Focal_adhesion_kin_target_dom"/>
</dbReference>
<feature type="compositionally biased region" description="Polar residues" evidence="15">
    <location>
        <begin position="1367"/>
        <end position="1382"/>
    </location>
</feature>
<dbReference type="GO" id="GO:0007172">
    <property type="term" value="P:signal complex assembly"/>
    <property type="evidence" value="ECO:0007669"/>
    <property type="project" value="InterPro"/>
</dbReference>
<dbReference type="GO" id="GO:0042995">
    <property type="term" value="C:cell projection"/>
    <property type="evidence" value="ECO:0007669"/>
    <property type="project" value="UniProtKB-SubCell"/>
</dbReference>
<dbReference type="PROSITE" id="PS50057">
    <property type="entry name" value="FERM_3"/>
    <property type="match status" value="1"/>
</dbReference>
<feature type="compositionally biased region" description="Polar residues" evidence="15">
    <location>
        <begin position="1890"/>
        <end position="1901"/>
    </location>
</feature>
<feature type="compositionally biased region" description="Basic and acidic residues" evidence="15">
    <location>
        <begin position="537"/>
        <end position="547"/>
    </location>
</feature>
<keyword evidence="14" id="KW-0966">Cell projection</keyword>
<dbReference type="InterPro" id="IPR049385">
    <property type="entry name" value="FAK1-like_FERM_C"/>
</dbReference>
<reference evidence="16" key="2">
    <citation type="submission" date="2022-08" db="UniProtKB">
        <authorList>
            <consortium name="EnsemblMetazoa"/>
        </authorList>
    </citation>
    <scope>IDENTIFICATION</scope>
    <source>
        <strain evidence="16">STECLA/ALBI9_A</strain>
    </source>
</reference>
<dbReference type="GO" id="GO:0005737">
    <property type="term" value="C:cytoplasm"/>
    <property type="evidence" value="ECO:0007669"/>
    <property type="project" value="UniProtKB-SubCell"/>
</dbReference>
<evidence type="ECO:0000256" key="14">
    <source>
        <dbReference type="ARBA" id="ARBA00023273"/>
    </source>
</evidence>
<dbReference type="GO" id="GO:0004713">
    <property type="term" value="F:protein tyrosine kinase activity"/>
    <property type="evidence" value="ECO:0007669"/>
    <property type="project" value="InterPro"/>
</dbReference>
<dbReference type="InterPro" id="IPR041390">
    <property type="entry name" value="FADK_N"/>
</dbReference>
<feature type="region of interest" description="Disordered" evidence="15">
    <location>
        <begin position="713"/>
        <end position="773"/>
    </location>
</feature>
<evidence type="ECO:0000256" key="5">
    <source>
        <dbReference type="ARBA" id="ARBA00022475"/>
    </source>
</evidence>
<dbReference type="InterPro" id="IPR019748">
    <property type="entry name" value="FERM_central"/>
</dbReference>
<keyword evidence="5" id="KW-1003">Cell membrane</keyword>
<dbReference type="Pfam" id="PF00373">
    <property type="entry name" value="FERM_M"/>
    <property type="match status" value="1"/>
</dbReference>
<dbReference type="SMART" id="SM00219">
    <property type="entry name" value="TyrKc"/>
    <property type="match status" value="1"/>
</dbReference>
<feature type="region of interest" description="Disordered" evidence="15">
    <location>
        <begin position="2389"/>
        <end position="2440"/>
    </location>
</feature>
<keyword evidence="9" id="KW-0547">Nucleotide-binding</keyword>
<dbReference type="InterPro" id="IPR014352">
    <property type="entry name" value="FERM/acyl-CoA-bd_prot_sf"/>
</dbReference>
<evidence type="ECO:0000256" key="12">
    <source>
        <dbReference type="ARBA" id="ARBA00022949"/>
    </source>
</evidence>
<feature type="region of interest" description="Disordered" evidence="15">
    <location>
        <begin position="213"/>
        <end position="249"/>
    </location>
</feature>
<dbReference type="Proteomes" id="UP000069272">
    <property type="component" value="Chromosome 3R"/>
</dbReference>
<dbReference type="Gene3D" id="1.20.120.330">
    <property type="entry name" value="Nucleotidyltransferases domain 2"/>
    <property type="match status" value="1"/>
</dbReference>
<feature type="region of interest" description="Disordered" evidence="15">
    <location>
        <begin position="1890"/>
        <end position="1931"/>
    </location>
</feature>
<dbReference type="Pfam" id="PF03623">
    <property type="entry name" value="Focal_AT"/>
    <property type="match status" value="1"/>
</dbReference>
<feature type="compositionally biased region" description="Low complexity" evidence="15">
    <location>
        <begin position="2430"/>
        <end position="2440"/>
    </location>
</feature>
<dbReference type="VEuPathDB" id="VectorBase:AALB20_033498"/>
<dbReference type="PANTHER" id="PTHR46221">
    <property type="entry name" value="FERM AND PDZ DOMAIN-CONTAINING PROTEIN FAMILY MEMBER"/>
    <property type="match status" value="1"/>
</dbReference>
<evidence type="ECO:0008006" key="18">
    <source>
        <dbReference type="Google" id="ProtNLM"/>
    </source>
</evidence>
<dbReference type="CDD" id="cd14473">
    <property type="entry name" value="FERM_B-lobe"/>
    <property type="match status" value="1"/>
</dbReference>
<dbReference type="Gene3D" id="3.30.200.20">
    <property type="entry name" value="Phosphorylase Kinase, domain 1"/>
    <property type="match status" value="1"/>
</dbReference>
<keyword evidence="7" id="KW-0597">Phosphoprotein</keyword>
<feature type="region of interest" description="Disordered" evidence="15">
    <location>
        <begin position="522"/>
        <end position="559"/>
    </location>
</feature>
<dbReference type="GO" id="GO:0005886">
    <property type="term" value="C:plasma membrane"/>
    <property type="evidence" value="ECO:0007669"/>
    <property type="project" value="UniProtKB-SubCell"/>
</dbReference>
<feature type="compositionally biased region" description="Low complexity" evidence="15">
    <location>
        <begin position="2148"/>
        <end position="2160"/>
    </location>
</feature>
<evidence type="ECO:0000256" key="15">
    <source>
        <dbReference type="SAM" id="MobiDB-lite"/>
    </source>
</evidence>
<dbReference type="InterPro" id="IPR011993">
    <property type="entry name" value="PH-like_dom_sf"/>
</dbReference>
<dbReference type="VEuPathDB" id="VectorBase:AALB004032"/>
<dbReference type="InterPro" id="IPR036137">
    <property type="entry name" value="Focal_adhe_kin_target_dom_sf"/>
</dbReference>
<keyword evidence="17" id="KW-1185">Reference proteome</keyword>
<dbReference type="EnsemblMetazoa" id="AALB004032-RA">
    <property type="protein sequence ID" value="AALB004032-PA"/>
    <property type="gene ID" value="AALB004032"/>
</dbReference>
<dbReference type="InterPro" id="IPR008266">
    <property type="entry name" value="Tyr_kinase_AS"/>
</dbReference>
<evidence type="ECO:0000256" key="7">
    <source>
        <dbReference type="ARBA" id="ARBA00022553"/>
    </source>
</evidence>
<feature type="region of interest" description="Disordered" evidence="15">
    <location>
        <begin position="382"/>
        <end position="443"/>
    </location>
</feature>
<dbReference type="SUPFAM" id="SSF68993">
    <property type="entry name" value="FAT domain of focal adhesion kinase"/>
    <property type="match status" value="1"/>
</dbReference>
<feature type="region of interest" description="Disordered" evidence="15">
    <location>
        <begin position="2148"/>
        <end position="2167"/>
    </location>
</feature>
<proteinExistence type="predicted"/>
<feature type="compositionally biased region" description="Low complexity" evidence="15">
    <location>
        <begin position="826"/>
        <end position="845"/>
    </location>
</feature>
<evidence type="ECO:0000256" key="10">
    <source>
        <dbReference type="ARBA" id="ARBA00022777"/>
    </source>
</evidence>
<evidence type="ECO:0000256" key="2">
    <source>
        <dbReference type="ARBA" id="ARBA00004316"/>
    </source>
</evidence>
<dbReference type="PANTHER" id="PTHR46221:SF9">
    <property type="entry name" value="NON-SPECIFIC PROTEIN-TYROSINE KINASE"/>
    <property type="match status" value="1"/>
</dbReference>
<keyword evidence="12" id="KW-0965">Cell junction</keyword>
<dbReference type="PRINTS" id="PR00109">
    <property type="entry name" value="TYRKINASE"/>
</dbReference>
<dbReference type="Pfam" id="PF21477">
    <property type="entry name" value="FERM_C_FAK1"/>
    <property type="match status" value="2"/>
</dbReference>
<feature type="region of interest" description="Disordered" evidence="15">
    <location>
        <begin position="1235"/>
        <end position="1277"/>
    </location>
</feature>
<sequence length="3042" mass="330941">YPTVSPQPVGAATEASSLLPDDVRCLHADVEGVVMRNRVIDLDKNRIKCRNRNRIWPRPSSFLSFFKQSLSVGGTSSSSSGGSSSILTNGSENEPASPTQTPRRGGDVPKVSSASASAKPRAGEQQSKCGAAGPKLLDLDMIRKLEEEIYKRGREQQPDHAEAKDFHEFYFNNHNNGNGNRRKTFTSADTTAFNGDSHRAVLVVDSEALEPLLMKRPLTTEEEEEKQEEQNREQREQKNGPSMDGCAGGKKSIIIVDNSEYYPVLMRYDINAEQIDRHQQQQQQFRRRRSEKLKIDTSTAAGGGGATAMYPTVSPQPVGAATEASSLLPDDVRCLHADVEGVVMRNRVIDLDKNRIKCRNRNRIWPRPSSFLSFFKQSLSVGGTSSSSSGGSSSILTNGSENEPASPTQTPRRGGDVPKVSSASASAKPRAEEQQSKCGAAGPKLLDLDMIRKLEEEIYKRGREQQPDHAEAKDFHEFYFNNHNNGNGNRRKTFTSADTTAFNGDSHRAVLVVDSEALEPLLMKRPLTTEEEEEKQEEQNREQREQKNGPSMDGCAGGKKSIIIVDNSEYYPVLMRYDINAEQIDRHQQQQQQFRRRRSEKLKIDTRTAAGGGGATASAPVASKSSPGVVSPATSPSPGIVWEFPGSRAAESRTTASQRPPVRYRKTLYWSTGDLSSLGRMVASGKNFENIFDSTSDNLSARLSAVVMTSGSSVTGSLSSSSTNTTGSSLASSTSGSQRLLQRRLAAAMLKHHQSSGNIKPPPAANGAGSGILRKKSSSFRGVLRRSNTPDVVNTWVYRKSYDGSGNNGLGEPPYHGRGHGSPHASPSRYSYNNNSNSSSNNNNSTAKSPLQHWRTSSAGASDFKRNSRLRSSANAIIAGSGVGHHHQQQQLNHQHHHHHSNSNMGDLNVPRGYSPNFSPSRQTTQTGDTQTLHVHLPNQGFRMIRFDEASDVRQIINLIVGWMSPGHKPNPQSYALRLRHMLTKEVLWMPPDTSMSQVMAHIYNPSCSNADCPNVDKSTIAKRMQQKTSGAVGHANSVWKAELRVRYIPKSLRELYEKDRTTCHFYFDQVKQDYIQSNVPHIDPDTAVQLCCLGIRHYYKDTNHTSSDRKQHLDYIEKEMGFGNFIPKSVIDTIKQKNLKKQIQAGYKKVYGYTEMEYMLKFFDILRTQYTFDQEQFNVQLSSGWNIRVDLIIGPHVGLSYSTNPQAPPIKVTDFESIERITTSVLATSLTKSDHQSAGGAAGRSLKDQQQPDLTSSCGGASTSGSSGGESKKDAKSRGAAQCSCAEIKTQLRIRVAGNSEDLAITCDGIKTSESIADLVDGYCRLFNNNDVSLWDRTAVIPKGATPTGSATNSLEKSRELKRSLTESQTSESNTRSSNDRLNGGGESDAASGAGGQGATSQPPKPTLNEDYAELGMCDEEGDYSTPAARDYELDRTQITLNEIIGVGQFGDVHIGTCRLPTKSTLVSKLNQSLTSEFDEYSQLILDNGNAEAQKTGIIQVAVKTCKSDADTTTSEKFLQEAYIMKKFEHPHIIKLIGISSGPPIWIVMELARHGELRAYLKKNGPKLKLGTLLLYSYQLSTALSYLESKKFVHRDIAARNVLVSSPTCIKLADFGLSRWVEDQSYYTSTKGMLPIKWMAPESINFRRFTTASDVWMFGVCTWEILMLGVKPFQGVKNCDVIGKLENGERLPLPANCPPRLYSLMSQCWSLEPHKRPNFKSVKETLYEILMEERHSDCETMRRENRRVAAMSWGAGDDMAPPKPARGPTMGADGPNVPAGAPITYIVARDPTVLAALMRENEQRGVNPSAYTTPASVFNTLAVDLDPNAPPSNTDNQAAKELAVANLPLKTAPLPVTELHKLDPTIEEATAGADGADAGAALAPTGALSQATFEESSQNPYGGGRVVGSGPLTTTTEDGEPEAPPTDTLERYKNPHDVLVLSANNNLVSMSQSSSFVTAPGGQMLSSVSSSPSMNHSAIVASQQALHHAVASHHPHHHAQPPAGSVGYPVPCEIINALTQQTHSIEPTYKAIQAKPSSQPANLNPQLMNNNFMHSNAQQGQQQPHQTQQPYYPQGNSIVTYQQYHTQQQQQQALAAEQYYHQQQQQYALQQQQQQQQHQQQSSIPYSPYGTAQGVSQYAPASFIKSPQQEEGGQQPVGGAKSRSLERNCGGQNIVSAYAARINSLERTRQMSMEYGSGASGGGGGGAKAMRSNSLTRQYSGGNQSDIYPGIGHGVRSASLERGAPGPPGSYMSRMGSLERNQHQQQQQQHQSIFLNSIKGGSLERNQSAAIVSDMMSGKMGYKGGSLERNQHILMSRGGGSLERNMPFQNYRSPVAAAPKEQEPFQEEIYDFGGVNVKSCASIALKKSVEKGMLPPSSLAVSPGLPTAGANFALPPPYSSAAKQQQNQQQQQQGTPQRAHWGAPGLLHQQQSQQQQQMYIQQSQPLPMNTSGNMMMSQVGTGPIIGIASSQQVQIPMKIGHGQTIAQQTAQPVVPQGVQIATAVAQPVVAPQPLGHPTPLATDNVQQTQQPPQPRDALIQETQQILEEKLRKQQQESEIDSKWLQQEESNLKKRLSLITTATGNMSLEQQTASVVIPQDGGTPPINGGGSLSGSYHSQQSPHFSPQNTMSGPQSLGDHYPTTPNTTDSRPHTPGSVGGGGMIKSKSSSMERCTTPQSGDEKFAVKKVEPTKTMPLDRTNDMVYNATTSVVKSIMALSQGVDRAQAPEYLNLVRNVGIELRTLLGAVDQLSVNFPAQSHKEVEMAHKVLSKDMHELVTAMRLAQQYSETTLDAEYRKSMLAAAHVLAMDAKNLLDVVDSIRVRYPTLFQRQSSVPGSPTQRQQHAAATAATTTTSNTVHPSNVSLAFSQQQQHSFEHSSSLMGGVGGECYQNLQPKQQMLAHSSPPTSLTHSYETTTPTAMSSGVPTAAGMAYGIQQSGIYDNECIINNQQQSSEVTKLKKPAIAAKPPCVVTMASVKLKPVAAGAASMDGSDGSGGELYSNAGATASVDIKLPDPVSCTIVQENLLAANNQKVMATNKLSG</sequence>
<feature type="compositionally biased region" description="Polar residues" evidence="15">
    <location>
        <begin position="916"/>
        <end position="929"/>
    </location>
</feature>
<feature type="compositionally biased region" description="Low complexity" evidence="15">
    <location>
        <begin position="713"/>
        <end position="748"/>
    </location>
</feature>
<evidence type="ECO:0000256" key="1">
    <source>
        <dbReference type="ARBA" id="ARBA00004246"/>
    </source>
</evidence>
<evidence type="ECO:0000256" key="9">
    <source>
        <dbReference type="ARBA" id="ARBA00022741"/>
    </source>
</evidence>
<keyword evidence="8" id="KW-0808">Transferase</keyword>
<dbReference type="STRING" id="7167.A0A182FBZ8"/>
<dbReference type="FunFam" id="1.10.510.10:FF:000039">
    <property type="entry name" value="Focal adhesion kinase, isoform D"/>
    <property type="match status" value="1"/>
</dbReference>
<feature type="region of interest" description="Disordered" evidence="15">
    <location>
        <begin position="73"/>
        <end position="134"/>
    </location>
</feature>
<keyword evidence="11" id="KW-0067">ATP-binding</keyword>
<keyword evidence="10" id="KW-0418">Kinase</keyword>
<dbReference type="SMART" id="SM00295">
    <property type="entry name" value="B41"/>
    <property type="match status" value="1"/>
</dbReference>
<feature type="compositionally biased region" description="Polar residues" evidence="15">
    <location>
        <begin position="92"/>
        <end position="102"/>
    </location>
</feature>
<feature type="region of interest" description="Disordered" evidence="15">
    <location>
        <begin position="585"/>
        <end position="659"/>
    </location>
</feature>
<dbReference type="SUPFAM" id="SSF47031">
    <property type="entry name" value="Second domain of FERM"/>
    <property type="match status" value="1"/>
</dbReference>
<feature type="compositionally biased region" description="Basic and acidic residues" evidence="15">
    <location>
        <begin position="228"/>
        <end position="238"/>
    </location>
</feature>
<feature type="compositionally biased region" description="Low complexity" evidence="15">
    <location>
        <begin position="73"/>
        <end position="91"/>
    </location>
</feature>
<dbReference type="GO" id="GO:0008284">
    <property type="term" value="P:positive regulation of cell population proliferation"/>
    <property type="evidence" value="ECO:0007669"/>
    <property type="project" value="UniProtKB-ARBA"/>
</dbReference>
<comment type="subcellular location">
    <subcellularLocation>
        <location evidence="1">Cell junction</location>
        <location evidence="1">Focal adhesion</location>
    </subcellularLocation>
    <subcellularLocation>
        <location evidence="3">Cell membrane</location>
        <topology evidence="3">Peripheral membrane protein</topology>
        <orientation evidence="3">Cytoplasmic side</orientation>
    </subcellularLocation>
    <subcellularLocation>
        <location evidence="2">Cell projection</location>
    </subcellularLocation>
    <subcellularLocation>
        <location evidence="4">Cytoplasm</location>
    </subcellularLocation>
</comment>
<dbReference type="InterPro" id="IPR041784">
    <property type="entry name" value="FAK1/PYK2_FERM_C"/>
</dbReference>
<feature type="compositionally biased region" description="Low complexity" evidence="15">
    <location>
        <begin position="2405"/>
        <end position="2414"/>
    </location>
</feature>
<dbReference type="InterPro" id="IPR029071">
    <property type="entry name" value="Ubiquitin-like_domsf"/>
</dbReference>
<evidence type="ECO:0000256" key="8">
    <source>
        <dbReference type="ARBA" id="ARBA00022679"/>
    </source>
</evidence>
<dbReference type="Pfam" id="PF07714">
    <property type="entry name" value="PK_Tyr_Ser-Thr"/>
    <property type="match status" value="1"/>
</dbReference>
<dbReference type="InterPro" id="IPR000719">
    <property type="entry name" value="Prot_kinase_dom"/>
</dbReference>
<organism evidence="16 17">
    <name type="scientific">Anopheles albimanus</name>
    <name type="common">New world malaria mosquito</name>
    <dbReference type="NCBI Taxonomy" id="7167"/>
    <lineage>
        <taxon>Eukaryota</taxon>
        <taxon>Metazoa</taxon>
        <taxon>Ecdysozoa</taxon>
        <taxon>Arthropoda</taxon>
        <taxon>Hexapoda</taxon>
        <taxon>Insecta</taxon>
        <taxon>Pterygota</taxon>
        <taxon>Neoptera</taxon>
        <taxon>Endopterygota</taxon>
        <taxon>Diptera</taxon>
        <taxon>Nematocera</taxon>
        <taxon>Culicoidea</taxon>
        <taxon>Culicidae</taxon>
        <taxon>Anophelinae</taxon>
        <taxon>Anopheles</taxon>
    </lineage>
</organism>
<dbReference type="Gene3D" id="2.30.29.30">
    <property type="entry name" value="Pleckstrin-homology domain (PH domain)/Phosphotyrosine-binding domain (PTB)"/>
    <property type="match status" value="1"/>
</dbReference>
<feature type="compositionally biased region" description="Polar residues" evidence="15">
    <location>
        <begin position="846"/>
        <end position="860"/>
    </location>
</feature>
<dbReference type="GO" id="GO:0005925">
    <property type="term" value="C:focal adhesion"/>
    <property type="evidence" value="ECO:0007669"/>
    <property type="project" value="UniProtKB-SubCell"/>
</dbReference>
<dbReference type="GO" id="GO:0009887">
    <property type="term" value="P:animal organ morphogenesis"/>
    <property type="evidence" value="ECO:0007669"/>
    <property type="project" value="UniProtKB-ARBA"/>
</dbReference>
<feature type="compositionally biased region" description="Polar residues" evidence="15">
    <location>
        <begin position="2613"/>
        <end position="2634"/>
    </location>
</feature>
<feature type="region of interest" description="Disordered" evidence="15">
    <location>
        <begin position="801"/>
        <end position="866"/>
    </location>
</feature>
<feature type="compositionally biased region" description="Basic residues" evidence="15">
    <location>
        <begin position="884"/>
        <end position="901"/>
    </location>
</feature>
<keyword evidence="13" id="KW-0472">Membrane</keyword>
<dbReference type="SUPFAM" id="SSF54236">
    <property type="entry name" value="Ubiquitin-like"/>
    <property type="match status" value="1"/>
</dbReference>
<feature type="compositionally biased region" description="Gly residues" evidence="15">
    <location>
        <begin position="1384"/>
        <end position="1399"/>
    </location>
</feature>
<feature type="region of interest" description="Disordered" evidence="15">
    <location>
        <begin position="882"/>
        <end position="929"/>
    </location>
</feature>
<evidence type="ECO:0000313" key="17">
    <source>
        <dbReference type="Proteomes" id="UP000069272"/>
    </source>
</evidence>
<dbReference type="PROSITE" id="PS00109">
    <property type="entry name" value="PROTEIN_KINASE_TYR"/>
    <property type="match status" value="1"/>
</dbReference>